<dbReference type="Gene3D" id="3.10.580.10">
    <property type="entry name" value="CBS-domain"/>
    <property type="match status" value="1"/>
</dbReference>
<reference evidence="2" key="1">
    <citation type="submission" date="2016-10" db="EMBL/GenBank/DDBJ databases">
        <authorList>
            <person name="Varghese N."/>
            <person name="Submissions S."/>
        </authorList>
    </citation>
    <scope>NUCLEOTIDE SEQUENCE [LARGE SCALE GENOMIC DNA]</scope>
    <source>
        <strain evidence="2">IBRC-M 10761</strain>
    </source>
</reference>
<dbReference type="STRING" id="1416801.SAMN05192553_10271"/>
<dbReference type="Proteomes" id="UP000199403">
    <property type="component" value="Unassembled WGS sequence"/>
</dbReference>
<proteinExistence type="predicted"/>
<dbReference type="SUPFAM" id="SSF54631">
    <property type="entry name" value="CBS-domain pair"/>
    <property type="match status" value="1"/>
</dbReference>
<sequence>MRALDFINHLIPPLKFTDKVKMALSWMEEIRTTILPVVEKGVFKGFITDEIIYDINNPELTIGEVELLANSCVVQLDRHIYEVLRISSENQVNMVAVLDRELKYQGVITEEDAVSAFTDSISIQTPGGVLILSMFMTDYSLYDIARVVESENAKILSSFISNDPLDDSKIKVTLKTDQVELRHIKATLERFGYKIIDQYQEEGGISSEQDRLGNLLRFLDI</sequence>
<dbReference type="CDD" id="cd17783">
    <property type="entry name" value="CBS_pair_bac"/>
    <property type="match status" value="1"/>
</dbReference>
<gene>
    <name evidence="1" type="ORF">SAMN05192553_10271</name>
</gene>
<evidence type="ECO:0008006" key="3">
    <source>
        <dbReference type="Google" id="ProtNLM"/>
    </source>
</evidence>
<keyword evidence="2" id="KW-1185">Reference proteome</keyword>
<dbReference type="EMBL" id="FNZH01000002">
    <property type="protein sequence ID" value="SEJ03899.1"/>
    <property type="molecule type" value="Genomic_DNA"/>
</dbReference>
<dbReference type="RefSeq" id="WP_092170493.1">
    <property type="nucleotide sequence ID" value="NZ_FNZH01000002.1"/>
</dbReference>
<accession>A0A1H6VGW4</accession>
<evidence type="ECO:0000313" key="2">
    <source>
        <dbReference type="Proteomes" id="UP000199403"/>
    </source>
</evidence>
<evidence type="ECO:0000313" key="1">
    <source>
        <dbReference type="EMBL" id="SEJ03899.1"/>
    </source>
</evidence>
<name>A0A1H6VGW4_9BACT</name>
<protein>
    <recommendedName>
        <fullName evidence="3">CBS domain-containing protein</fullName>
    </recommendedName>
</protein>
<dbReference type="AlphaFoldDB" id="A0A1H6VGW4"/>
<dbReference type="OrthoDB" id="1523762at2"/>
<dbReference type="InterPro" id="IPR046342">
    <property type="entry name" value="CBS_dom_sf"/>
</dbReference>
<organism evidence="1 2">
    <name type="scientific">Cyclobacterium xiamenense</name>
    <dbReference type="NCBI Taxonomy" id="1297121"/>
    <lineage>
        <taxon>Bacteria</taxon>
        <taxon>Pseudomonadati</taxon>
        <taxon>Bacteroidota</taxon>
        <taxon>Cytophagia</taxon>
        <taxon>Cytophagales</taxon>
        <taxon>Cyclobacteriaceae</taxon>
        <taxon>Cyclobacterium</taxon>
    </lineage>
</organism>